<evidence type="ECO:0000313" key="4">
    <source>
        <dbReference type="Proteomes" id="UP000825679"/>
    </source>
</evidence>
<reference evidence="3 4" key="1">
    <citation type="submission" date="2021-08" db="EMBL/GenBank/DDBJ databases">
        <title>complete genome sequencing of Deefgea sp. D25.</title>
        <authorList>
            <person name="Bae J.-W."/>
            <person name="Gim D.-H."/>
        </authorList>
    </citation>
    <scope>NUCLEOTIDE SEQUENCE [LARGE SCALE GENOMIC DNA]</scope>
    <source>
        <strain evidence="3 4">D25</strain>
    </source>
</reference>
<name>A0ABX8Z8A4_9NEIS</name>
<dbReference type="InterPro" id="IPR011250">
    <property type="entry name" value="OMP/PagP_B-barrel"/>
</dbReference>
<dbReference type="Gene3D" id="2.40.160.20">
    <property type="match status" value="1"/>
</dbReference>
<accession>A0ABX8Z8A4</accession>
<dbReference type="InterPro" id="IPR009998">
    <property type="entry name" value="YfaZ"/>
</dbReference>
<keyword evidence="2" id="KW-0732">Signal</keyword>
<dbReference type="Proteomes" id="UP000825679">
    <property type="component" value="Chromosome"/>
</dbReference>
<dbReference type="EMBL" id="CP081150">
    <property type="protein sequence ID" value="QZA77318.1"/>
    <property type="molecule type" value="Genomic_DNA"/>
</dbReference>
<dbReference type="SUPFAM" id="SSF56925">
    <property type="entry name" value="OMPA-like"/>
    <property type="match status" value="1"/>
</dbReference>
<evidence type="ECO:0000256" key="1">
    <source>
        <dbReference type="ARBA" id="ARBA00004442"/>
    </source>
</evidence>
<keyword evidence="4" id="KW-1185">Reference proteome</keyword>
<evidence type="ECO:0000313" key="3">
    <source>
        <dbReference type="EMBL" id="QZA77318.1"/>
    </source>
</evidence>
<feature type="signal peptide" evidence="2">
    <location>
        <begin position="1"/>
        <end position="18"/>
    </location>
</feature>
<dbReference type="RefSeq" id="WP_221005701.1">
    <property type="nucleotide sequence ID" value="NZ_CP081150.1"/>
</dbReference>
<feature type="chain" id="PRO_5046130937" evidence="2">
    <location>
        <begin position="19"/>
        <end position="176"/>
    </location>
</feature>
<protein>
    <submittedName>
        <fullName evidence="3">YfaZ family protein</fullName>
    </submittedName>
</protein>
<dbReference type="Pfam" id="PF07437">
    <property type="entry name" value="YfaZ"/>
    <property type="match status" value="1"/>
</dbReference>
<sequence length="176" mass="19107">MRFSIMACALVLSVGAHASELSSSIGNEYFGVHYSHDLNQLKLSADLVHNFDHEDTIANIGLGKNIALGSNTLTVGAKVNFLDFRYQETEYAMSFGGDLAIPLTSQFALYGSAYWAPEFAASGNLTSYVDAAAGVRFNISKPLSIDLGYRYSQAEFDSHYTRTVADGLYAAVGFNF</sequence>
<gene>
    <name evidence="3" type="ORF">K4H28_13660</name>
</gene>
<proteinExistence type="predicted"/>
<comment type="subcellular location">
    <subcellularLocation>
        <location evidence="1">Cell outer membrane</location>
    </subcellularLocation>
</comment>
<organism evidence="3 4">
    <name type="scientific">Deefgea tanakiae</name>
    <dbReference type="NCBI Taxonomy" id="2865840"/>
    <lineage>
        <taxon>Bacteria</taxon>
        <taxon>Pseudomonadati</taxon>
        <taxon>Pseudomonadota</taxon>
        <taxon>Betaproteobacteria</taxon>
        <taxon>Neisseriales</taxon>
        <taxon>Chitinibacteraceae</taxon>
        <taxon>Deefgea</taxon>
    </lineage>
</organism>
<evidence type="ECO:0000256" key="2">
    <source>
        <dbReference type="SAM" id="SignalP"/>
    </source>
</evidence>